<dbReference type="Pfam" id="PF00589">
    <property type="entry name" value="Phage_integrase"/>
    <property type="match status" value="1"/>
</dbReference>
<feature type="domain" description="Tyr recombinase" evidence="4">
    <location>
        <begin position="176"/>
        <end position="363"/>
    </location>
</feature>
<dbReference type="PATRIC" id="fig|1261.5.peg.75"/>
<organism evidence="5 6">
    <name type="scientific">Peptostreptococcus anaerobius</name>
    <dbReference type="NCBI Taxonomy" id="1261"/>
    <lineage>
        <taxon>Bacteria</taxon>
        <taxon>Bacillati</taxon>
        <taxon>Bacillota</taxon>
        <taxon>Clostridia</taxon>
        <taxon>Peptostreptococcales</taxon>
        <taxon>Peptostreptococcaceae</taxon>
        <taxon>Peptostreptococcus</taxon>
    </lineage>
</organism>
<dbReference type="GO" id="GO:0015074">
    <property type="term" value="P:DNA integration"/>
    <property type="evidence" value="ECO:0007669"/>
    <property type="project" value="InterPro"/>
</dbReference>
<dbReference type="GO" id="GO:0003677">
    <property type="term" value="F:DNA binding"/>
    <property type="evidence" value="ECO:0007669"/>
    <property type="project" value="UniProtKB-KW"/>
</dbReference>
<proteinExistence type="inferred from homology"/>
<dbReference type="STRING" id="1261.HMPREF3195_00073"/>
<dbReference type="Proteomes" id="UP000070326">
    <property type="component" value="Unassembled WGS sequence"/>
</dbReference>
<dbReference type="InterPro" id="IPR013762">
    <property type="entry name" value="Integrase-like_cat_sf"/>
</dbReference>
<dbReference type="PANTHER" id="PTHR30349">
    <property type="entry name" value="PHAGE INTEGRASE-RELATED"/>
    <property type="match status" value="1"/>
</dbReference>
<accession>A0A135YZ76</accession>
<dbReference type="SUPFAM" id="SSF56349">
    <property type="entry name" value="DNA breaking-rejoining enzymes"/>
    <property type="match status" value="1"/>
</dbReference>
<comment type="similarity">
    <text evidence="1">Belongs to the 'phage' integrase family.</text>
</comment>
<dbReference type="InterPro" id="IPR011010">
    <property type="entry name" value="DNA_brk_join_enz"/>
</dbReference>
<comment type="caution">
    <text evidence="5">The sequence shown here is derived from an EMBL/GenBank/DDBJ whole genome shotgun (WGS) entry which is preliminary data.</text>
</comment>
<protein>
    <submittedName>
        <fullName evidence="5">Site-specific recombinase, phage integrase family</fullName>
    </submittedName>
</protein>
<dbReference type="InterPro" id="IPR002104">
    <property type="entry name" value="Integrase_catalytic"/>
</dbReference>
<dbReference type="PROSITE" id="PS51898">
    <property type="entry name" value="TYR_RECOMBINASE"/>
    <property type="match status" value="1"/>
</dbReference>
<evidence type="ECO:0000259" key="4">
    <source>
        <dbReference type="PROSITE" id="PS51898"/>
    </source>
</evidence>
<evidence type="ECO:0000256" key="1">
    <source>
        <dbReference type="ARBA" id="ARBA00008857"/>
    </source>
</evidence>
<evidence type="ECO:0000256" key="3">
    <source>
        <dbReference type="ARBA" id="ARBA00023172"/>
    </source>
</evidence>
<evidence type="ECO:0000256" key="2">
    <source>
        <dbReference type="ARBA" id="ARBA00023125"/>
    </source>
</evidence>
<keyword evidence="3" id="KW-0233">DNA recombination</keyword>
<dbReference type="PANTHER" id="PTHR30349:SF41">
    <property type="entry name" value="INTEGRASE_RECOMBINASE PROTEIN MJ0367-RELATED"/>
    <property type="match status" value="1"/>
</dbReference>
<dbReference type="GO" id="GO:0006310">
    <property type="term" value="P:DNA recombination"/>
    <property type="evidence" value="ECO:0007669"/>
    <property type="project" value="UniProtKB-KW"/>
</dbReference>
<dbReference type="EMBL" id="LSQZ01000002">
    <property type="protein sequence ID" value="KXI14702.1"/>
    <property type="molecule type" value="Genomic_DNA"/>
</dbReference>
<evidence type="ECO:0000313" key="6">
    <source>
        <dbReference type="Proteomes" id="UP000070326"/>
    </source>
</evidence>
<name>A0A135YZ76_9FIRM</name>
<evidence type="ECO:0000313" key="5">
    <source>
        <dbReference type="EMBL" id="KXI14702.1"/>
    </source>
</evidence>
<keyword evidence="2" id="KW-0238">DNA-binding</keyword>
<dbReference type="Gene3D" id="1.10.443.10">
    <property type="entry name" value="Intergrase catalytic core"/>
    <property type="match status" value="1"/>
</dbReference>
<sequence length="371" mass="43849">MKGAEKSMNVEKLASGKYKFREKYKCPLTNKWKSVTITYEKNNRHIEKLAQRELNKKIDTILSGNINNNIDVTVGSMIKLYLEDVKNVLKEDSTYPHRIRVMKEIQSLLGKDTKVSNITSLYINKTLPHNHLRTYSKILFKWAYRSELTDKDISLFIKKDLKKKKTLQEVINQDCDERQYYTREELTNLFNTLSTSKSYYPKMLRLILEAQTILGKRFGEVIALYEDDIDEQEQIAHIYKRIYNGSVNTPKNKKSIDDIGINKRMIQIKKESVFIKKMYGIESRYLFTTKHGEPYRYDTARAILKRYGYKSNTHIFRKTCASLLAEQGVPLKYIQDRLGHEDDKMTTDIYIQVTEKMKKDQQDYFKNLNIF</sequence>
<dbReference type="CDD" id="cd01189">
    <property type="entry name" value="INT_ICEBs1_C_like"/>
    <property type="match status" value="1"/>
</dbReference>
<dbReference type="AlphaFoldDB" id="A0A135YZ76"/>
<reference evidence="5 6" key="1">
    <citation type="submission" date="2016-02" db="EMBL/GenBank/DDBJ databases">
        <authorList>
            <person name="Wen L."/>
            <person name="He K."/>
            <person name="Yang H."/>
        </authorList>
    </citation>
    <scope>NUCLEOTIDE SEQUENCE [LARGE SCALE GENOMIC DNA]</scope>
    <source>
        <strain evidence="5 6">MJR8628A</strain>
    </source>
</reference>
<dbReference type="InterPro" id="IPR050090">
    <property type="entry name" value="Tyrosine_recombinase_XerCD"/>
</dbReference>
<gene>
    <name evidence="5" type="ORF">HMPREF3195_00073</name>
</gene>